<dbReference type="Gene3D" id="3.30.70.270">
    <property type="match status" value="1"/>
</dbReference>
<sequence>MLVVLIVAITAAVSLTLARLPGEIASVWITNGVLAGWLLSRRTALWPGYLLAGFASELSVRLLIGDGVFVGAALSAINLVEILIIAVLVRRAIPDIANPRRWLGLGGVATTSTLLACAVAGLLAGAVVSGTSGTPFLIRFLTWYSAHVVGMVIVGTLTLVVHRKGIRLIKAPGQRWDFVRCMLLLAVVCGGVFAQSTYPLLFLVYPALLFGVYRHRFAGVVVGISLLGIIGIIATTMGYGPLTLVGDGSGIERTILLQLFLAAACVMSFPVALGMAERARMIARVRESEMRYRMLADYSHEVVVRMDASGNRLYVSPSASDILGWEPSELLGPSQDLVHADDRAIQQQTLAAVLASGHPVTAIYRMRHKDGRYVWMEAMARPIPSEQAQSTDIIFSGRDVTQRVAAEQALQASRRELEKQARVDSLTGLANRRQFDERLALALTRARRQGLAVALMYMDIDHFKQINDTLGHLAGDKVLRIFGERLSGCVRAGDLVARLGGDEFIVLVEDLSAPAGAESIARKLISVMGEGMAIDGAVLQVTTSIGIAYSSHPAVAATLTATADSALYDAKHSGRNTYRLVMADEAADAS</sequence>
<dbReference type="CDD" id="cd01949">
    <property type="entry name" value="GGDEF"/>
    <property type="match status" value="1"/>
</dbReference>
<dbReference type="InterPro" id="IPR035965">
    <property type="entry name" value="PAS-like_dom_sf"/>
</dbReference>
<evidence type="ECO:0000313" key="11">
    <source>
        <dbReference type="Proteomes" id="UP001429354"/>
    </source>
</evidence>
<dbReference type="EMBL" id="QOVG01000005">
    <property type="protein sequence ID" value="NDK39068.1"/>
    <property type="molecule type" value="Genomic_DNA"/>
</dbReference>
<dbReference type="InterPro" id="IPR013655">
    <property type="entry name" value="PAS_fold_3"/>
</dbReference>
<feature type="transmembrane region" description="Helical" evidence="6">
    <location>
        <begin position="140"/>
        <end position="161"/>
    </location>
</feature>
<evidence type="ECO:0000259" key="7">
    <source>
        <dbReference type="PROSITE" id="PS50112"/>
    </source>
</evidence>
<keyword evidence="3 6" id="KW-0812">Transmembrane</keyword>
<dbReference type="PROSITE" id="PS50112">
    <property type="entry name" value="PAS"/>
    <property type="match status" value="1"/>
</dbReference>
<evidence type="ECO:0000256" key="1">
    <source>
        <dbReference type="ARBA" id="ARBA00004651"/>
    </source>
</evidence>
<dbReference type="Pfam" id="PF05231">
    <property type="entry name" value="MASE1"/>
    <property type="match status" value="1"/>
</dbReference>
<dbReference type="InterPro" id="IPR007895">
    <property type="entry name" value="MASE1"/>
</dbReference>
<dbReference type="PANTHER" id="PTHR44757">
    <property type="entry name" value="DIGUANYLATE CYCLASE DGCP"/>
    <property type="match status" value="1"/>
</dbReference>
<dbReference type="PANTHER" id="PTHR44757:SF2">
    <property type="entry name" value="BIOFILM ARCHITECTURE MAINTENANCE PROTEIN MBAA"/>
    <property type="match status" value="1"/>
</dbReference>
<dbReference type="SMART" id="SM00267">
    <property type="entry name" value="GGDEF"/>
    <property type="match status" value="1"/>
</dbReference>
<dbReference type="NCBIfam" id="TIGR00229">
    <property type="entry name" value="sensory_box"/>
    <property type="match status" value="1"/>
</dbReference>
<keyword evidence="4 6" id="KW-1133">Transmembrane helix</keyword>
<dbReference type="SMART" id="SM00086">
    <property type="entry name" value="PAC"/>
    <property type="match status" value="1"/>
</dbReference>
<proteinExistence type="predicted"/>
<dbReference type="InterPro" id="IPR052155">
    <property type="entry name" value="Biofilm_reg_signaling"/>
</dbReference>
<feature type="transmembrane region" description="Helical" evidence="6">
    <location>
        <begin position="254"/>
        <end position="276"/>
    </location>
</feature>
<evidence type="ECO:0000313" key="10">
    <source>
        <dbReference type="EMBL" id="NDK39068.1"/>
    </source>
</evidence>
<feature type="transmembrane region" description="Helical" evidence="6">
    <location>
        <begin position="102"/>
        <end position="128"/>
    </location>
</feature>
<evidence type="ECO:0000256" key="5">
    <source>
        <dbReference type="ARBA" id="ARBA00023136"/>
    </source>
</evidence>
<dbReference type="NCBIfam" id="TIGR00254">
    <property type="entry name" value="GGDEF"/>
    <property type="match status" value="1"/>
</dbReference>
<dbReference type="CDD" id="cd00130">
    <property type="entry name" value="PAS"/>
    <property type="match status" value="1"/>
</dbReference>
<name>A0ABX0AIK7_9GAMM</name>
<dbReference type="InterPro" id="IPR000014">
    <property type="entry name" value="PAS"/>
</dbReference>
<feature type="transmembrane region" description="Helical" evidence="6">
    <location>
        <begin position="182"/>
        <end position="205"/>
    </location>
</feature>
<comment type="caution">
    <text evidence="10">The sequence shown here is derived from an EMBL/GenBank/DDBJ whole genome shotgun (WGS) entry which is preliminary data.</text>
</comment>
<comment type="subcellular location">
    <subcellularLocation>
        <location evidence="1">Cell membrane</location>
        <topology evidence="1">Multi-pass membrane protein</topology>
    </subcellularLocation>
</comment>
<dbReference type="PROSITE" id="PS50887">
    <property type="entry name" value="GGDEF"/>
    <property type="match status" value="1"/>
</dbReference>
<evidence type="ECO:0000256" key="2">
    <source>
        <dbReference type="ARBA" id="ARBA00022475"/>
    </source>
</evidence>
<protein>
    <submittedName>
        <fullName evidence="10">Sensor domain-containing diguanylate cyclase</fullName>
    </submittedName>
</protein>
<dbReference type="InterPro" id="IPR000700">
    <property type="entry name" value="PAS-assoc_C"/>
</dbReference>
<organism evidence="10 11">
    <name type="scientific">Pseudoxanthomonas gei</name>
    <dbReference type="NCBI Taxonomy" id="1383030"/>
    <lineage>
        <taxon>Bacteria</taxon>
        <taxon>Pseudomonadati</taxon>
        <taxon>Pseudomonadota</taxon>
        <taxon>Gammaproteobacteria</taxon>
        <taxon>Lysobacterales</taxon>
        <taxon>Lysobacteraceae</taxon>
        <taxon>Pseudoxanthomonas</taxon>
    </lineage>
</organism>
<feature type="domain" description="PAS" evidence="7">
    <location>
        <begin position="288"/>
        <end position="357"/>
    </location>
</feature>
<dbReference type="SUPFAM" id="SSF55785">
    <property type="entry name" value="PYP-like sensor domain (PAS domain)"/>
    <property type="match status" value="1"/>
</dbReference>
<dbReference type="InterPro" id="IPR001610">
    <property type="entry name" value="PAC"/>
</dbReference>
<feature type="domain" description="PAC" evidence="8">
    <location>
        <begin position="360"/>
        <end position="412"/>
    </location>
</feature>
<accession>A0ABX0AIK7</accession>
<dbReference type="Pfam" id="PF00990">
    <property type="entry name" value="GGDEF"/>
    <property type="match status" value="1"/>
</dbReference>
<feature type="transmembrane region" description="Helical" evidence="6">
    <location>
        <begin position="217"/>
        <end position="242"/>
    </location>
</feature>
<gene>
    <name evidence="10" type="ORF">DT603_09470</name>
</gene>
<keyword evidence="2" id="KW-1003">Cell membrane</keyword>
<evidence type="ECO:0000256" key="6">
    <source>
        <dbReference type="SAM" id="Phobius"/>
    </source>
</evidence>
<dbReference type="PROSITE" id="PS50113">
    <property type="entry name" value="PAC"/>
    <property type="match status" value="1"/>
</dbReference>
<dbReference type="SMART" id="SM00091">
    <property type="entry name" value="PAS"/>
    <property type="match status" value="1"/>
</dbReference>
<dbReference type="Proteomes" id="UP001429354">
    <property type="component" value="Unassembled WGS sequence"/>
</dbReference>
<feature type="transmembrane region" description="Helical" evidence="6">
    <location>
        <begin position="68"/>
        <end position="90"/>
    </location>
</feature>
<dbReference type="InterPro" id="IPR029787">
    <property type="entry name" value="Nucleotide_cyclase"/>
</dbReference>
<evidence type="ECO:0000256" key="4">
    <source>
        <dbReference type="ARBA" id="ARBA00022989"/>
    </source>
</evidence>
<feature type="domain" description="GGDEF" evidence="9">
    <location>
        <begin position="451"/>
        <end position="583"/>
    </location>
</feature>
<dbReference type="InterPro" id="IPR000160">
    <property type="entry name" value="GGDEF_dom"/>
</dbReference>
<dbReference type="Pfam" id="PF08447">
    <property type="entry name" value="PAS_3"/>
    <property type="match status" value="1"/>
</dbReference>
<dbReference type="InterPro" id="IPR043128">
    <property type="entry name" value="Rev_trsase/Diguanyl_cyclase"/>
</dbReference>
<dbReference type="SUPFAM" id="SSF55073">
    <property type="entry name" value="Nucleotide cyclase"/>
    <property type="match status" value="1"/>
</dbReference>
<dbReference type="RefSeq" id="WP_162349636.1">
    <property type="nucleotide sequence ID" value="NZ_QOVG01000005.1"/>
</dbReference>
<keyword evidence="11" id="KW-1185">Reference proteome</keyword>
<evidence type="ECO:0000259" key="8">
    <source>
        <dbReference type="PROSITE" id="PS50113"/>
    </source>
</evidence>
<evidence type="ECO:0000259" key="9">
    <source>
        <dbReference type="PROSITE" id="PS50887"/>
    </source>
</evidence>
<keyword evidence="5 6" id="KW-0472">Membrane</keyword>
<evidence type="ECO:0000256" key="3">
    <source>
        <dbReference type="ARBA" id="ARBA00022692"/>
    </source>
</evidence>
<dbReference type="Gene3D" id="3.30.450.20">
    <property type="entry name" value="PAS domain"/>
    <property type="match status" value="1"/>
</dbReference>
<reference evidence="10 11" key="1">
    <citation type="submission" date="2018-07" db="EMBL/GenBank/DDBJ databases">
        <title>Whole genome Sequencing of Pseudoxanthomonas gei KCTC 32298 (T).</title>
        <authorList>
            <person name="Kumar S."/>
            <person name="Bansal K."/>
            <person name="Kaur A."/>
            <person name="Patil P."/>
            <person name="Sharma S."/>
            <person name="Patil P.B."/>
        </authorList>
    </citation>
    <scope>NUCLEOTIDE SEQUENCE [LARGE SCALE GENOMIC DNA]</scope>
    <source>
        <strain evidence="10 11">KCTC 32298</strain>
    </source>
</reference>